<reference evidence="4" key="3">
    <citation type="submission" date="2020-12" db="UniProtKB">
        <authorList>
            <consortium name="EnsemblPlants"/>
        </authorList>
    </citation>
    <scope>IDENTIFICATION</scope>
</reference>
<dbReference type="Gramene" id="Pp3c22_12090V3.2">
    <property type="protein sequence ID" value="PAC:32903031.CDS.1"/>
    <property type="gene ID" value="Pp3c22_12090"/>
</dbReference>
<dbReference type="PRINTS" id="PR00109">
    <property type="entry name" value="TYRKINASE"/>
</dbReference>
<dbReference type="GeneID" id="112274913"/>
<dbReference type="EnsemblPlants" id="Pp3c22_12090V3.4">
    <property type="protein sequence ID" value="PAC:32903033.CDS.1"/>
    <property type="gene ID" value="Pp3c22_12090"/>
</dbReference>
<dbReference type="InterPro" id="IPR008271">
    <property type="entry name" value="Ser/Thr_kinase_AS"/>
</dbReference>
<reference evidence="3 5" key="2">
    <citation type="journal article" date="2018" name="Plant J.">
        <title>The Physcomitrella patens chromosome-scale assembly reveals moss genome structure and evolution.</title>
        <authorList>
            <person name="Lang D."/>
            <person name="Ullrich K.K."/>
            <person name="Murat F."/>
            <person name="Fuchs J."/>
            <person name="Jenkins J."/>
            <person name="Haas F.B."/>
            <person name="Piednoel M."/>
            <person name="Gundlach H."/>
            <person name="Van Bel M."/>
            <person name="Meyberg R."/>
            <person name="Vives C."/>
            <person name="Morata J."/>
            <person name="Symeonidi A."/>
            <person name="Hiss M."/>
            <person name="Muchero W."/>
            <person name="Kamisugi Y."/>
            <person name="Saleh O."/>
            <person name="Blanc G."/>
            <person name="Decker E.L."/>
            <person name="van Gessel N."/>
            <person name="Grimwood J."/>
            <person name="Hayes R.D."/>
            <person name="Graham S.W."/>
            <person name="Gunter L.E."/>
            <person name="McDaniel S.F."/>
            <person name="Hoernstein S.N.W."/>
            <person name="Larsson A."/>
            <person name="Li F.W."/>
            <person name="Perroud P.F."/>
            <person name="Phillips J."/>
            <person name="Ranjan P."/>
            <person name="Rokshar D.S."/>
            <person name="Rothfels C.J."/>
            <person name="Schneider L."/>
            <person name="Shu S."/>
            <person name="Stevenson D.W."/>
            <person name="Thummler F."/>
            <person name="Tillich M."/>
            <person name="Villarreal Aguilar J.C."/>
            <person name="Widiez T."/>
            <person name="Wong G.K."/>
            <person name="Wymore A."/>
            <person name="Zhang Y."/>
            <person name="Zimmer A.D."/>
            <person name="Quatrano R.S."/>
            <person name="Mayer K.F.X."/>
            <person name="Goodstein D."/>
            <person name="Casacuberta J.M."/>
            <person name="Vandepoele K."/>
            <person name="Reski R."/>
            <person name="Cuming A.C."/>
            <person name="Tuskan G.A."/>
            <person name="Maumus F."/>
            <person name="Salse J."/>
            <person name="Schmutz J."/>
            <person name="Rensing S.A."/>
        </authorList>
    </citation>
    <scope>NUCLEOTIDE SEQUENCE [LARGE SCALE GENOMIC DNA]</scope>
    <source>
        <strain evidence="4 5">cv. Gransden 2004</strain>
    </source>
</reference>
<dbReference type="EMBL" id="ABEU02000022">
    <property type="protein sequence ID" value="PNR30719.1"/>
    <property type="molecule type" value="Genomic_DNA"/>
</dbReference>
<sequence length="505" mass="57118">MLVGHHLRVSVFASSFCVNVRILRNQIYTGFAKGDASQSLACNEALQLIIYRLIEAMAKHREKVTITEPVHATVALGKLNFGSKSFHQRLPFFTGHKTKTIPLGVNFTGPENQDAAETKKAEQKVKSRSLESSPEKDTPPSRTKIDAGSAGSASYHWLRKQKIAGSTTPRANSMEHQPIVKPKKIKFPDMKRSASWAHFVELSQAEARHLEMEVPDQYVCDMSSLFLGQRFASGNHSRLYQGVYKDQDVAVKLLRLDSCEDAATAARLERQFMQEVHCLSQFHHPNIVEFVAASWKPPVCCVIMEYVPGGSLRAFLHKYESESLPLKTILSMALDVALGMEYLHSQGVVHRDLKSENLVLTEELHLKLTDFGVGCLETECDLRSSDTGTYRWMAPEMISHKHYSKKVDVYSFGIVLWELVTRLVPYQDMTPVQVAYAVVNKNLRPTIPDDCPTELADLMEQCWKDNPERRPNFYQIVQILEDVEMSLPEDPQPQHHRYSSSALFG</sequence>
<dbReference type="Gramene" id="Pp3c22_12090V3.4">
    <property type="protein sequence ID" value="PAC:32903033.CDS.1"/>
    <property type="gene ID" value="Pp3c22_12090"/>
</dbReference>
<feature type="region of interest" description="Disordered" evidence="1">
    <location>
        <begin position="104"/>
        <end position="153"/>
    </location>
</feature>
<accession>A0A2K1IN59</accession>
<dbReference type="Gene3D" id="3.30.200.20">
    <property type="entry name" value="Phosphorylase Kinase, domain 1"/>
    <property type="match status" value="1"/>
</dbReference>
<dbReference type="PROSITE" id="PS50011">
    <property type="entry name" value="PROTEIN_KINASE_DOM"/>
    <property type="match status" value="1"/>
</dbReference>
<dbReference type="Gramene" id="Pp3c22_12090V3.1">
    <property type="protein sequence ID" value="PAC:32903030.CDS.1"/>
    <property type="gene ID" value="Pp3c22_12090"/>
</dbReference>
<dbReference type="SMART" id="SM00220">
    <property type="entry name" value="S_TKc"/>
    <property type="match status" value="1"/>
</dbReference>
<dbReference type="PaxDb" id="3218-PP1S244_9V6.1"/>
<dbReference type="Gramene" id="Pp3c22_12090V3.3">
    <property type="protein sequence ID" value="PAC:32903032.CDS.1"/>
    <property type="gene ID" value="Pp3c22_12090"/>
</dbReference>
<reference evidence="3 5" key="1">
    <citation type="journal article" date="2008" name="Science">
        <title>The Physcomitrella genome reveals evolutionary insights into the conquest of land by plants.</title>
        <authorList>
            <person name="Rensing S."/>
            <person name="Lang D."/>
            <person name="Zimmer A."/>
            <person name="Terry A."/>
            <person name="Salamov A."/>
            <person name="Shapiro H."/>
            <person name="Nishiyama T."/>
            <person name="Perroud P.-F."/>
            <person name="Lindquist E."/>
            <person name="Kamisugi Y."/>
            <person name="Tanahashi T."/>
            <person name="Sakakibara K."/>
            <person name="Fujita T."/>
            <person name="Oishi K."/>
            <person name="Shin-I T."/>
            <person name="Kuroki Y."/>
            <person name="Toyoda A."/>
            <person name="Suzuki Y."/>
            <person name="Hashimoto A."/>
            <person name="Yamaguchi K."/>
            <person name="Sugano A."/>
            <person name="Kohara Y."/>
            <person name="Fujiyama A."/>
            <person name="Anterola A."/>
            <person name="Aoki S."/>
            <person name="Ashton N."/>
            <person name="Barbazuk W.B."/>
            <person name="Barker E."/>
            <person name="Bennetzen J."/>
            <person name="Bezanilla M."/>
            <person name="Blankenship R."/>
            <person name="Cho S.H."/>
            <person name="Dutcher S."/>
            <person name="Estelle M."/>
            <person name="Fawcett J.A."/>
            <person name="Gundlach H."/>
            <person name="Hanada K."/>
            <person name="Heyl A."/>
            <person name="Hicks K.A."/>
            <person name="Hugh J."/>
            <person name="Lohr M."/>
            <person name="Mayer K."/>
            <person name="Melkozernov A."/>
            <person name="Murata T."/>
            <person name="Nelson D."/>
            <person name="Pils B."/>
            <person name="Prigge M."/>
            <person name="Reiss B."/>
            <person name="Renner T."/>
            <person name="Rombauts S."/>
            <person name="Rushton P."/>
            <person name="Sanderfoot A."/>
            <person name="Schween G."/>
            <person name="Shiu S.-H."/>
            <person name="Stueber K."/>
            <person name="Theodoulou F.L."/>
            <person name="Tu H."/>
            <person name="Van de Peer Y."/>
            <person name="Verrier P.J."/>
            <person name="Waters E."/>
            <person name="Wood A."/>
            <person name="Yang L."/>
            <person name="Cove D."/>
            <person name="Cuming A."/>
            <person name="Hasebe M."/>
            <person name="Lucas S."/>
            <person name="Mishler D.B."/>
            <person name="Reski R."/>
            <person name="Grigoriev I."/>
            <person name="Quatrano R.S."/>
            <person name="Boore J.L."/>
        </authorList>
    </citation>
    <scope>NUCLEOTIDE SEQUENCE [LARGE SCALE GENOMIC DNA]</scope>
    <source>
        <strain evidence="4 5">cv. Gransden 2004</strain>
    </source>
</reference>
<name>A0A2K1IN59_PHYPA</name>
<dbReference type="EnsemblPlants" id="Pp3c22_12090V3.2">
    <property type="protein sequence ID" value="PAC:32903031.CDS.1"/>
    <property type="gene ID" value="Pp3c22_12090"/>
</dbReference>
<dbReference type="RefSeq" id="XP_073386296.1">
    <property type="nucleotide sequence ID" value="XM_073530195.1"/>
</dbReference>
<dbReference type="PANTHER" id="PTHR44329:SF277">
    <property type="entry name" value="SERINE_THREONINE-PROTEIN KINASE HT1-LIKE"/>
    <property type="match status" value="1"/>
</dbReference>
<gene>
    <name evidence="4" type="primary">LOC112274913</name>
    <name evidence="3" type="ORF">PHYPA_027035</name>
</gene>
<dbReference type="Pfam" id="PF07714">
    <property type="entry name" value="PK_Tyr_Ser-Thr"/>
    <property type="match status" value="1"/>
</dbReference>
<dbReference type="Gene3D" id="1.10.510.10">
    <property type="entry name" value="Transferase(Phosphotransferase) domain 1"/>
    <property type="match status" value="1"/>
</dbReference>
<evidence type="ECO:0000313" key="5">
    <source>
        <dbReference type="Proteomes" id="UP000006727"/>
    </source>
</evidence>
<evidence type="ECO:0000313" key="3">
    <source>
        <dbReference type="EMBL" id="PNR30719.1"/>
    </source>
</evidence>
<organism evidence="3">
    <name type="scientific">Physcomitrium patens</name>
    <name type="common">Spreading-leaved earth moss</name>
    <name type="synonym">Physcomitrella patens</name>
    <dbReference type="NCBI Taxonomy" id="3218"/>
    <lineage>
        <taxon>Eukaryota</taxon>
        <taxon>Viridiplantae</taxon>
        <taxon>Streptophyta</taxon>
        <taxon>Embryophyta</taxon>
        <taxon>Bryophyta</taxon>
        <taxon>Bryophytina</taxon>
        <taxon>Bryopsida</taxon>
        <taxon>Funariidae</taxon>
        <taxon>Funariales</taxon>
        <taxon>Funariaceae</taxon>
        <taxon>Physcomitrium</taxon>
    </lineage>
</organism>
<dbReference type="STRING" id="3218.A0A2K1IN59"/>
<proteinExistence type="predicted"/>
<dbReference type="GO" id="GO:0005524">
    <property type="term" value="F:ATP binding"/>
    <property type="evidence" value="ECO:0007669"/>
    <property type="project" value="InterPro"/>
</dbReference>
<dbReference type="GO" id="GO:0007165">
    <property type="term" value="P:signal transduction"/>
    <property type="evidence" value="ECO:0000318"/>
    <property type="project" value="GO_Central"/>
</dbReference>
<dbReference type="OrthoDB" id="4062651at2759"/>
<dbReference type="PROSITE" id="PS00108">
    <property type="entry name" value="PROTEIN_KINASE_ST"/>
    <property type="match status" value="1"/>
</dbReference>
<keyword evidence="5" id="KW-1185">Reference proteome</keyword>
<feature type="compositionally biased region" description="Basic and acidic residues" evidence="1">
    <location>
        <begin position="116"/>
        <end position="145"/>
    </location>
</feature>
<dbReference type="EnsemblPlants" id="Pp3c22_12090V3.3">
    <property type="protein sequence ID" value="PAC:32903032.CDS.1"/>
    <property type="gene ID" value="Pp3c22_12090"/>
</dbReference>
<dbReference type="PANTHER" id="PTHR44329">
    <property type="entry name" value="SERINE/THREONINE-PROTEIN KINASE TNNI3K-RELATED"/>
    <property type="match status" value="1"/>
</dbReference>
<dbReference type="SUPFAM" id="SSF56112">
    <property type="entry name" value="Protein kinase-like (PK-like)"/>
    <property type="match status" value="1"/>
</dbReference>
<dbReference type="InterPro" id="IPR051681">
    <property type="entry name" value="Ser/Thr_Kinases-Pseudokinases"/>
</dbReference>
<evidence type="ECO:0000256" key="1">
    <source>
        <dbReference type="SAM" id="MobiDB-lite"/>
    </source>
</evidence>
<dbReference type="EnsemblPlants" id="Pp3c22_12090V3.1">
    <property type="protein sequence ID" value="PAC:32903030.CDS.1"/>
    <property type="gene ID" value="Pp3c22_12090"/>
</dbReference>
<dbReference type="InterPro" id="IPR001245">
    <property type="entry name" value="Ser-Thr/Tyr_kinase_cat_dom"/>
</dbReference>
<evidence type="ECO:0000313" key="4">
    <source>
        <dbReference type="EnsemblPlants" id="PAC:32903030.CDS.1"/>
    </source>
</evidence>
<dbReference type="InterPro" id="IPR011009">
    <property type="entry name" value="Kinase-like_dom_sf"/>
</dbReference>
<dbReference type="GO" id="GO:0004674">
    <property type="term" value="F:protein serine/threonine kinase activity"/>
    <property type="evidence" value="ECO:0000318"/>
    <property type="project" value="GO_Central"/>
</dbReference>
<dbReference type="Proteomes" id="UP000006727">
    <property type="component" value="Chromosome 22"/>
</dbReference>
<dbReference type="CDD" id="cd13999">
    <property type="entry name" value="STKc_MAP3K-like"/>
    <property type="match status" value="1"/>
</dbReference>
<dbReference type="AlphaFoldDB" id="A0A2K1IN59"/>
<feature type="domain" description="Protein kinase" evidence="2">
    <location>
        <begin position="225"/>
        <end position="487"/>
    </location>
</feature>
<protein>
    <recommendedName>
        <fullName evidence="2">Protein kinase domain-containing protein</fullName>
    </recommendedName>
</protein>
<dbReference type="InterPro" id="IPR000719">
    <property type="entry name" value="Prot_kinase_dom"/>
</dbReference>
<evidence type="ECO:0000259" key="2">
    <source>
        <dbReference type="PROSITE" id="PS50011"/>
    </source>
</evidence>